<dbReference type="PANTHER" id="PTHR37012:SF2">
    <property type="entry name" value="BZIP DOMAIN-CONTAINING PROTEIN-RELATED"/>
    <property type="match status" value="1"/>
</dbReference>
<evidence type="ECO:0000313" key="3">
    <source>
        <dbReference type="Proteomes" id="UP000001611"/>
    </source>
</evidence>
<evidence type="ECO:0000313" key="2">
    <source>
        <dbReference type="EMBL" id="EGY14446.1"/>
    </source>
</evidence>
<reference evidence="2 3" key="1">
    <citation type="submission" date="2008-03" db="EMBL/GenBank/DDBJ databases">
        <title>The Genome Sequence of Verticillium dahliae VdLs.17.</title>
        <authorList>
            <consortium name="The Broad Institute Genome Sequencing Platform"/>
            <person name="Ma L.-J.J."/>
            <person name="Klosterman S.J."/>
            <person name="Subbarao K."/>
            <person name="Dobinson K."/>
            <person name="Veronese P."/>
            <person name="Kang S."/>
            <person name="Gold S.E."/>
            <person name="Young S."/>
            <person name="Jaffe D."/>
            <person name="Gnerre S."/>
            <person name="Berlin A."/>
            <person name="Heiman D."/>
            <person name="Hepburn T."/>
            <person name="Sykes S."/>
            <person name="Alvarado L."/>
            <person name="Kodira C.D."/>
            <person name="Lander E."/>
            <person name="Galagan J."/>
            <person name="Nusbaum C."/>
            <person name="Birren B."/>
        </authorList>
    </citation>
    <scope>NUCLEOTIDE SEQUENCE [LARGE SCALE GENOMIC DNA]</scope>
    <source>
        <strain evidence="3">VdLs.17 / ATCC MYA-4575 / FGSC 10137</strain>
    </source>
</reference>
<protein>
    <recommendedName>
        <fullName evidence="4">BZIP domain-containing protein</fullName>
    </recommendedName>
</protein>
<dbReference type="PANTHER" id="PTHR37012">
    <property type="entry name" value="B-ZIP TRANSCRIPTION FACTOR (EUROFUNG)-RELATED"/>
    <property type="match status" value="1"/>
</dbReference>
<dbReference type="KEGG" id="vda:VDAG_05610"/>
<dbReference type="AlphaFoldDB" id="G2X5V5"/>
<dbReference type="EMBL" id="DS572704">
    <property type="protein sequence ID" value="EGY14446.1"/>
    <property type="molecule type" value="Genomic_DNA"/>
</dbReference>
<dbReference type="InterPro" id="IPR021833">
    <property type="entry name" value="DUF3425"/>
</dbReference>
<dbReference type="eggNOG" id="ENOG502SU86">
    <property type="taxonomic scope" value="Eukaryota"/>
</dbReference>
<dbReference type="InParanoid" id="G2X5V5"/>
<proteinExistence type="predicted"/>
<dbReference type="Gene3D" id="1.20.5.170">
    <property type="match status" value="1"/>
</dbReference>
<organism evidence="2 3">
    <name type="scientific">Verticillium dahliae (strain VdLs.17 / ATCC MYA-4575 / FGSC 10137)</name>
    <name type="common">Verticillium wilt</name>
    <dbReference type="NCBI Taxonomy" id="498257"/>
    <lineage>
        <taxon>Eukaryota</taxon>
        <taxon>Fungi</taxon>
        <taxon>Dikarya</taxon>
        <taxon>Ascomycota</taxon>
        <taxon>Pezizomycotina</taxon>
        <taxon>Sordariomycetes</taxon>
        <taxon>Hypocreomycetidae</taxon>
        <taxon>Glomerellales</taxon>
        <taxon>Plectosphaerellaceae</taxon>
        <taxon>Verticillium</taxon>
    </lineage>
</organism>
<dbReference type="GO" id="GO:0003700">
    <property type="term" value="F:DNA-binding transcription factor activity"/>
    <property type="evidence" value="ECO:0007669"/>
    <property type="project" value="InterPro"/>
</dbReference>
<feature type="region of interest" description="Disordered" evidence="1">
    <location>
        <begin position="1"/>
        <end position="47"/>
    </location>
</feature>
<name>G2X5V5_VERDV</name>
<dbReference type="Proteomes" id="UP000001611">
    <property type="component" value="Chromosome 2"/>
</dbReference>
<dbReference type="RefSeq" id="XP_009650800.1">
    <property type="nucleotide sequence ID" value="XM_009652505.1"/>
</dbReference>
<evidence type="ECO:0008006" key="4">
    <source>
        <dbReference type="Google" id="ProtNLM"/>
    </source>
</evidence>
<dbReference type="OrthoDB" id="3535998at2759"/>
<keyword evidence="3" id="KW-1185">Reference proteome</keyword>
<sequence length="492" mass="53826">MTRSSSAEPAKGTKRKGTRSVSTLNPAQLARKRANDREAQRAIRARTKEHIERLEQQLADLQSERGGDQSQTIQELTRRNRALEEEIYRLREAAGQPTGHSYPNSGMLPMNLQHAHMAQPQPSDQLANTMMMMPSLRRQLSSVSGAIPSPRSSPFPASGGYSGMPELGPSYVPLPDASESWGPGVSVPSNVSSPSSSANTDEYGGAYIPTSIPAPMMEARSVPAKMDYDDVDSGKQRTPTARWLPSLASSQPGGRQRLPASRAMEYVPGPVLPAAAVSPLIRQPGTSFWEMPSLVLAPTCAADQWIISFTHDCRRLAQTKNIDALLRPPRVNLKTLLEYNPPSPTHPAPRIHIADLERALDVNSAGSGAAPHPLAELITALVDKAGMANVVERLALFLPVQRVVAWLAQPTRESYNALVLNYAPRPSQLTVPHPQWVDFVLQGPLRDAIIERQDVYATEEFQNIYANSLRLLNWPGRPVDAINMDPTTGEYT</sequence>
<evidence type="ECO:0000256" key="1">
    <source>
        <dbReference type="SAM" id="MobiDB-lite"/>
    </source>
</evidence>
<dbReference type="HOGENOM" id="CLU_020925_1_1_1"/>
<accession>G2X5V5</accession>
<dbReference type="InterPro" id="IPR046347">
    <property type="entry name" value="bZIP_sf"/>
</dbReference>
<dbReference type="SUPFAM" id="SSF57959">
    <property type="entry name" value="Leucine zipper domain"/>
    <property type="match status" value="1"/>
</dbReference>
<dbReference type="CDD" id="cd14688">
    <property type="entry name" value="bZIP_YAP"/>
    <property type="match status" value="1"/>
</dbReference>
<gene>
    <name evidence="2" type="ORF">VDAG_05610</name>
</gene>
<dbReference type="GeneID" id="20707073"/>
<dbReference type="OMA" id="FLEYHPA"/>
<dbReference type="Pfam" id="PF11905">
    <property type="entry name" value="DUF3425"/>
    <property type="match status" value="1"/>
</dbReference>
<feature type="compositionally biased region" description="Basic and acidic residues" evidence="1">
    <location>
        <begin position="33"/>
        <end position="47"/>
    </location>
</feature>